<name>A0A177DSE1_ALTAL</name>
<dbReference type="EMBL" id="KV441474">
    <property type="protein sequence ID" value="OAG22437.1"/>
    <property type="molecule type" value="Genomic_DNA"/>
</dbReference>
<dbReference type="KEGG" id="aalt:CC77DRAFT_729889"/>
<keyword evidence="3" id="KW-1185">Reference proteome</keyword>
<evidence type="ECO:0000313" key="3">
    <source>
        <dbReference type="Proteomes" id="UP000077248"/>
    </source>
</evidence>
<keyword evidence="1" id="KW-1133">Transmembrane helix</keyword>
<evidence type="ECO:0000313" key="2">
    <source>
        <dbReference type="EMBL" id="OAG22437.1"/>
    </source>
</evidence>
<gene>
    <name evidence="2" type="ORF">CC77DRAFT_729889</name>
</gene>
<dbReference type="Proteomes" id="UP000077248">
    <property type="component" value="Unassembled WGS sequence"/>
</dbReference>
<feature type="transmembrane region" description="Helical" evidence="1">
    <location>
        <begin position="34"/>
        <end position="51"/>
    </location>
</feature>
<dbReference type="GeneID" id="29118548"/>
<proteinExistence type="predicted"/>
<protein>
    <submittedName>
        <fullName evidence="2">Uncharacterized protein</fullName>
    </submittedName>
</protein>
<keyword evidence="1" id="KW-0812">Transmembrane</keyword>
<sequence length="99" mass="11510">MYELAKTDGLKQDALLDLRLQHTQTIVSLCQFRLWYVWHGVAMEGCVVLGWRLSFYRSFRDGHDISQKAAVLFYFVLFNVTFQINCLVVNLHSLDAVIL</sequence>
<dbReference type="AlphaFoldDB" id="A0A177DSE1"/>
<reference evidence="2 3" key="1">
    <citation type="submission" date="2016-05" db="EMBL/GenBank/DDBJ databases">
        <title>Comparative analysis of secretome profiles of manganese(II)-oxidizing ascomycete fungi.</title>
        <authorList>
            <consortium name="DOE Joint Genome Institute"/>
            <person name="Zeiner C.A."/>
            <person name="Purvine S.O."/>
            <person name="Zink E.M."/>
            <person name="Wu S."/>
            <person name="Pasa-Tolic L."/>
            <person name="Chaput D.L."/>
            <person name="Haridas S."/>
            <person name="Grigoriev I.V."/>
            <person name="Santelli C.M."/>
            <person name="Hansel C.M."/>
        </authorList>
    </citation>
    <scope>NUCLEOTIDE SEQUENCE [LARGE SCALE GENOMIC DNA]</scope>
    <source>
        <strain evidence="2 3">SRC1lrK2f</strain>
    </source>
</reference>
<accession>A0A177DSE1</accession>
<dbReference type="RefSeq" id="XP_018387858.1">
    <property type="nucleotide sequence ID" value="XM_018532954.1"/>
</dbReference>
<evidence type="ECO:0000256" key="1">
    <source>
        <dbReference type="SAM" id="Phobius"/>
    </source>
</evidence>
<dbReference type="VEuPathDB" id="FungiDB:CC77DRAFT_729889"/>
<keyword evidence="1" id="KW-0472">Membrane</keyword>
<organism evidence="2 3">
    <name type="scientific">Alternaria alternata</name>
    <name type="common">Alternaria rot fungus</name>
    <name type="synonym">Torula alternata</name>
    <dbReference type="NCBI Taxonomy" id="5599"/>
    <lineage>
        <taxon>Eukaryota</taxon>
        <taxon>Fungi</taxon>
        <taxon>Dikarya</taxon>
        <taxon>Ascomycota</taxon>
        <taxon>Pezizomycotina</taxon>
        <taxon>Dothideomycetes</taxon>
        <taxon>Pleosporomycetidae</taxon>
        <taxon>Pleosporales</taxon>
        <taxon>Pleosporineae</taxon>
        <taxon>Pleosporaceae</taxon>
        <taxon>Alternaria</taxon>
        <taxon>Alternaria sect. Alternaria</taxon>
        <taxon>Alternaria alternata complex</taxon>
    </lineage>
</organism>
<feature type="transmembrane region" description="Helical" evidence="1">
    <location>
        <begin position="71"/>
        <end position="91"/>
    </location>
</feature>